<reference evidence="3 4" key="1">
    <citation type="journal article" date="2018" name="Genet. Mol. Biol.">
        <title>The genome sequence of Dyella jiangningensis FCAV SCS01 from a lignocellulose-decomposing microbial consortium metagenome reveals potential for biotechnological applications.</title>
        <authorList>
            <person name="Desiderato J.G."/>
            <person name="Alvarenga D.O."/>
            <person name="Constancio M.T.L."/>
            <person name="Alves L.M.C."/>
            <person name="Varani A.M."/>
        </authorList>
    </citation>
    <scope>NUCLEOTIDE SEQUENCE [LARGE SCALE GENOMIC DNA]</scope>
    <source>
        <strain evidence="3 4">FCAV SCS01</strain>
    </source>
</reference>
<name>A0A328PB14_9GAMM</name>
<dbReference type="NCBIfam" id="TIGR02001">
    <property type="entry name" value="gcw_chp"/>
    <property type="match status" value="1"/>
</dbReference>
<dbReference type="EMBL" id="NFZS01000001">
    <property type="protein sequence ID" value="RAO77615.1"/>
    <property type="molecule type" value="Genomic_DNA"/>
</dbReference>
<evidence type="ECO:0000313" key="3">
    <source>
        <dbReference type="EMBL" id="RAO77615.1"/>
    </source>
</evidence>
<dbReference type="Proteomes" id="UP000248926">
    <property type="component" value="Unassembled WGS sequence"/>
</dbReference>
<gene>
    <name evidence="3" type="ORF">CA260_07035</name>
</gene>
<protein>
    <submittedName>
        <fullName evidence="3">Uncharacterized protein</fullName>
    </submittedName>
</protein>
<feature type="chain" id="PRO_5016457470" evidence="2">
    <location>
        <begin position="46"/>
        <end position="267"/>
    </location>
</feature>
<evidence type="ECO:0000313" key="4">
    <source>
        <dbReference type="Proteomes" id="UP000248926"/>
    </source>
</evidence>
<dbReference type="RefSeq" id="WP_111981751.1">
    <property type="nucleotide sequence ID" value="NZ_NFZS01000001.1"/>
</dbReference>
<keyword evidence="4" id="KW-1185">Reference proteome</keyword>
<accession>A0A328PB14</accession>
<comment type="caution">
    <text evidence="3">The sequence shown here is derived from an EMBL/GenBank/DDBJ whole genome shotgun (WGS) entry which is preliminary data.</text>
</comment>
<feature type="signal peptide" evidence="2">
    <location>
        <begin position="1"/>
        <end position="45"/>
    </location>
</feature>
<proteinExistence type="predicted"/>
<evidence type="ECO:0000256" key="2">
    <source>
        <dbReference type="SAM" id="SignalP"/>
    </source>
</evidence>
<organism evidence="3 4">
    <name type="scientific">Dyella jiangningensis</name>
    <dbReference type="NCBI Taxonomy" id="1379159"/>
    <lineage>
        <taxon>Bacteria</taxon>
        <taxon>Pseudomonadati</taxon>
        <taxon>Pseudomonadota</taxon>
        <taxon>Gammaproteobacteria</taxon>
        <taxon>Lysobacterales</taxon>
        <taxon>Rhodanobacteraceae</taxon>
        <taxon>Dyella</taxon>
    </lineage>
</organism>
<sequence>MTSPRMPSAGSLRRRRHAGDRIGASSRSRRLALCFAACLPLAAHAQSSNVSGTVALSSQLVDRGQAVTPQTPVLQGALAWSFAKGWSLGASASVEARKPDRLAEALAQIARSWSLSPDWQMQANLVYYDYPGNPHARGFDRTEAGLGWIYRDVLTLGVSAIYPAGKTDHHLHGAADIGFHWPLPRHFALSAGLGVTQTAYSYYAYYGHGHGRYEYESHDTYSYGHAGLLWNNGPWRVEVDRVATSGLAHRHGYPDTAPWIATISWSF</sequence>
<keyword evidence="2" id="KW-0732">Signal</keyword>
<dbReference type="AlphaFoldDB" id="A0A328PB14"/>
<evidence type="ECO:0000256" key="1">
    <source>
        <dbReference type="SAM" id="MobiDB-lite"/>
    </source>
</evidence>
<feature type="region of interest" description="Disordered" evidence="1">
    <location>
        <begin position="1"/>
        <end position="23"/>
    </location>
</feature>
<dbReference type="InterPro" id="IPR010239">
    <property type="entry name" value="CHP02001"/>
</dbReference>
<dbReference type="OrthoDB" id="6006588at2"/>